<keyword evidence="2" id="KW-1185">Reference proteome</keyword>
<evidence type="ECO:0000313" key="1">
    <source>
        <dbReference type="EMBL" id="GKX66483.1"/>
    </source>
</evidence>
<organism evidence="1 2">
    <name type="scientific">Inconstantimicrobium mannanitabidum</name>
    <dbReference type="NCBI Taxonomy" id="1604901"/>
    <lineage>
        <taxon>Bacteria</taxon>
        <taxon>Bacillati</taxon>
        <taxon>Bacillota</taxon>
        <taxon>Clostridia</taxon>
        <taxon>Eubacteriales</taxon>
        <taxon>Clostridiaceae</taxon>
        <taxon>Inconstantimicrobium</taxon>
    </lineage>
</organism>
<name>A0ACB5RB92_9CLOT</name>
<accession>A0ACB5RB92</accession>
<reference evidence="1" key="1">
    <citation type="journal article" date="2025" name="Int. J. Syst. Evol. Microbiol.">
        <title>Inconstantimicrobium mannanitabidum sp. nov., a novel member of the family Clostridiaceae isolated from anoxic soil under the treatment of reductive soil disinfestation.</title>
        <authorList>
            <person name="Ueki A."/>
            <person name="Tonouchi A."/>
            <person name="Honma S."/>
            <person name="Kaku N."/>
            <person name="Ueki K."/>
        </authorList>
    </citation>
    <scope>NUCLEOTIDE SEQUENCE</scope>
    <source>
        <strain evidence="1">TW13</strain>
    </source>
</reference>
<comment type="caution">
    <text evidence="1">The sequence shown here is derived from an EMBL/GenBank/DDBJ whole genome shotgun (WGS) entry which is preliminary data.</text>
</comment>
<evidence type="ECO:0000313" key="2">
    <source>
        <dbReference type="Proteomes" id="UP001058074"/>
    </source>
</evidence>
<dbReference type="EMBL" id="BROD01000001">
    <property type="protein sequence ID" value="GKX66483.1"/>
    <property type="molecule type" value="Genomic_DNA"/>
</dbReference>
<proteinExistence type="predicted"/>
<dbReference type="Proteomes" id="UP001058074">
    <property type="component" value="Unassembled WGS sequence"/>
</dbReference>
<protein>
    <submittedName>
        <fullName evidence="1">Uncharacterized protein</fullName>
    </submittedName>
</protein>
<sequence length="214" mass="25849">MDIKGMGVNYTEEDILEKYIEWRDNETRLLERKKLKMLSKYPKIVQDEKFSDEQYEEHILAQNRCFWGKEKKDILEHHKVGQYAHLHIIKNKLIMKMNYNLNIELNGKSKWKLYDEILSETLEALYEDKLLKKLKIKKIVVKSHGFTARCVKKYCRDNNKRSAKFKRLSENHRFIEKAFIYPTINELKEALHTNENLFKDINSPKETYEITLYL</sequence>
<gene>
    <name evidence="1" type="ORF">rsdtw13_17410</name>
</gene>